<evidence type="ECO:0000313" key="4">
    <source>
        <dbReference type="Proteomes" id="UP000325440"/>
    </source>
</evidence>
<dbReference type="GO" id="GO:0036064">
    <property type="term" value="C:ciliary basal body"/>
    <property type="evidence" value="ECO:0007669"/>
    <property type="project" value="TreeGrafter"/>
</dbReference>
<dbReference type="InterPro" id="IPR033192">
    <property type="entry name" value="ODAD3"/>
</dbReference>
<protein>
    <submittedName>
        <fullName evidence="3">Uncharacterized protein</fullName>
    </submittedName>
</protein>
<organism evidence="3 4">
    <name type="scientific">Cinara cedri</name>
    <dbReference type="NCBI Taxonomy" id="506608"/>
    <lineage>
        <taxon>Eukaryota</taxon>
        <taxon>Metazoa</taxon>
        <taxon>Ecdysozoa</taxon>
        <taxon>Arthropoda</taxon>
        <taxon>Hexapoda</taxon>
        <taxon>Insecta</taxon>
        <taxon>Pterygota</taxon>
        <taxon>Neoptera</taxon>
        <taxon>Paraneoptera</taxon>
        <taxon>Hemiptera</taxon>
        <taxon>Sternorrhyncha</taxon>
        <taxon>Aphidomorpha</taxon>
        <taxon>Aphidoidea</taxon>
        <taxon>Aphididae</taxon>
        <taxon>Lachninae</taxon>
        <taxon>Cinara</taxon>
    </lineage>
</organism>
<feature type="region of interest" description="Disordered" evidence="2">
    <location>
        <begin position="272"/>
        <end position="305"/>
    </location>
</feature>
<dbReference type="AlphaFoldDB" id="A0A5E4MNM4"/>
<evidence type="ECO:0000256" key="1">
    <source>
        <dbReference type="SAM" id="Coils"/>
    </source>
</evidence>
<dbReference type="Proteomes" id="UP000325440">
    <property type="component" value="Unassembled WGS sequence"/>
</dbReference>
<dbReference type="GO" id="GO:0036158">
    <property type="term" value="P:outer dynein arm assembly"/>
    <property type="evidence" value="ECO:0007669"/>
    <property type="project" value="InterPro"/>
</dbReference>
<feature type="coiled-coil region" evidence="1">
    <location>
        <begin position="339"/>
        <end position="412"/>
    </location>
</feature>
<keyword evidence="4" id="KW-1185">Reference proteome</keyword>
<reference evidence="3 4" key="1">
    <citation type="submission" date="2019-08" db="EMBL/GenBank/DDBJ databases">
        <authorList>
            <person name="Alioto T."/>
            <person name="Alioto T."/>
            <person name="Gomez Garrido J."/>
        </authorList>
    </citation>
    <scope>NUCLEOTIDE SEQUENCE [LARGE SCALE GENOMIC DNA]</scope>
</reference>
<dbReference type="GO" id="GO:0035253">
    <property type="term" value="C:ciliary rootlet"/>
    <property type="evidence" value="ECO:0007669"/>
    <property type="project" value="TreeGrafter"/>
</dbReference>
<name>A0A5E4MNM4_9HEMI</name>
<evidence type="ECO:0000313" key="3">
    <source>
        <dbReference type="EMBL" id="VVC33810.1"/>
    </source>
</evidence>
<dbReference type="OrthoDB" id="269804at2759"/>
<dbReference type="GO" id="GO:0097542">
    <property type="term" value="C:ciliary tip"/>
    <property type="evidence" value="ECO:0007669"/>
    <property type="project" value="TreeGrafter"/>
</dbReference>
<dbReference type="PANTHER" id="PTHR46518:SF1">
    <property type="entry name" value="OUTER DYNEIN ARM-DOCKING COMPLEX SUBUNIT 3"/>
    <property type="match status" value="1"/>
</dbReference>
<gene>
    <name evidence="3" type="ORF">CINCED_3A011932</name>
</gene>
<proteinExistence type="predicted"/>
<feature type="compositionally biased region" description="Polar residues" evidence="2">
    <location>
        <begin position="293"/>
        <end position="302"/>
    </location>
</feature>
<accession>A0A5E4MNM4</accession>
<dbReference type="PANTHER" id="PTHR46518">
    <property type="entry name" value="COILED-COIL DOMAIN-CONTAINING PROTEIN 151"/>
    <property type="match status" value="1"/>
</dbReference>
<feature type="coiled-coil region" evidence="1">
    <location>
        <begin position="194"/>
        <end position="267"/>
    </location>
</feature>
<dbReference type="EMBL" id="CABPRJ010000975">
    <property type="protein sequence ID" value="VVC33810.1"/>
    <property type="molecule type" value="Genomic_DNA"/>
</dbReference>
<sequence length="533" mass="62201">MPSKREKSTVPSEELIKSINEIKKKIQLSEGQKKAQYEECEEEKKKNIEKIQILKRDIKQIHQIKRQESTCVDALPDTKTDQQITVLKRKKYHEALDILDMKLIDIKKKTDLIRHDIKQKRIKLNDLFGRWSDMRSKVNSIVDKDSNTVKTLSALENRSHQIEMSRMEASHVTRKYRSIRSRLLEDSVVFDSTLDKLEKTIKIQQREIQRLEKINEEAIKSRDKTRFVLQKKETNATNIAKFRMKQVEQIRAQVEERKMELEKLERKIFPLGQRATHQDSIPSSSEEQRLGDNGSSDSQEISDTPYFKLKQVTGSIDSEDVRRKFVAQKETKNRLTTLKTTTEKQKKDLQLKCQQLNDEFEQCRFSDAQDKEQNDEETENLKMKIIEETNKLARLEKERSELSNQIDSTLFRLYDMCLALKEADSAPVPDKCPSIDKADWLICLLQTKYQNITRSHSVPDKDNRSETKGNIKSNDVATLWSLDDDVVEPANKDQEEKPIPNRYFIKKQAQIVVDSKIKGKKGIKAPKGAIQRI</sequence>
<evidence type="ECO:0000256" key="2">
    <source>
        <dbReference type="SAM" id="MobiDB-lite"/>
    </source>
</evidence>
<dbReference type="GO" id="GO:0003341">
    <property type="term" value="P:cilium movement"/>
    <property type="evidence" value="ECO:0007669"/>
    <property type="project" value="InterPro"/>
</dbReference>
<keyword evidence="1" id="KW-0175">Coiled coil</keyword>